<evidence type="ECO:0000313" key="3">
    <source>
        <dbReference type="Proteomes" id="UP000577362"/>
    </source>
</evidence>
<dbReference type="Pfam" id="PF03576">
    <property type="entry name" value="Peptidase_S58"/>
    <property type="match status" value="1"/>
</dbReference>
<sequence>MTTMLNLITDVSGIRIGNAHDATAATGLTVAVFDRPATASLAVMGGAPGTRESALLEPETTVAAVDAIVLSGGSAYGLDAAGGVMQALAAQGRGFAIRDVRVPIVPQAILFDLLNGGDKPWARGEGEPPHRALAMAAVAAAGKDFPLGSVGAGYGATTVNLKGGLGSASAVTRTGHTVGALVAVNAVGSATVGDGPHFWAAPYEEGGEFGNCGLPVDFDRQALLPRYKGGPGQNTTIALVATDAVLDKAMAKRLAMVAHDGMGRALRPAHAPLDGDLVFAAATGLKPLPEDDIYAFADLGAVAADCLARAIARGVYEATALPLPGALPAWRDLYRPKRPTA</sequence>
<organism evidence="2 3">
    <name type="scientific">Chelatococcus caeni</name>
    <dbReference type="NCBI Taxonomy" id="1348468"/>
    <lineage>
        <taxon>Bacteria</taxon>
        <taxon>Pseudomonadati</taxon>
        <taxon>Pseudomonadota</taxon>
        <taxon>Alphaproteobacteria</taxon>
        <taxon>Hyphomicrobiales</taxon>
        <taxon>Chelatococcaceae</taxon>
        <taxon>Chelatococcus</taxon>
    </lineage>
</organism>
<dbReference type="EC" id="3.4.11.19" evidence="2"/>
<reference evidence="2 3" key="1">
    <citation type="submission" date="2020-08" db="EMBL/GenBank/DDBJ databases">
        <title>Genomic Encyclopedia of Type Strains, Phase IV (KMG-IV): sequencing the most valuable type-strain genomes for metagenomic binning, comparative biology and taxonomic classification.</title>
        <authorList>
            <person name="Goeker M."/>
        </authorList>
    </citation>
    <scope>NUCLEOTIDE SEQUENCE [LARGE SCALE GENOMIC DNA]</scope>
    <source>
        <strain evidence="2 3">DSM 103737</strain>
    </source>
</reference>
<evidence type="ECO:0000256" key="1">
    <source>
        <dbReference type="ARBA" id="ARBA00007068"/>
    </source>
</evidence>
<dbReference type="PANTHER" id="PTHR36512:SF3">
    <property type="entry name" value="BLR5678 PROTEIN"/>
    <property type="match status" value="1"/>
</dbReference>
<keyword evidence="2" id="KW-0645">Protease</keyword>
<dbReference type="InterPro" id="IPR005321">
    <property type="entry name" value="Peptidase_S58_DmpA"/>
</dbReference>
<accession>A0A840BYZ5</accession>
<proteinExistence type="inferred from homology"/>
<dbReference type="SUPFAM" id="SSF56266">
    <property type="entry name" value="DmpA/ArgJ-like"/>
    <property type="match status" value="1"/>
</dbReference>
<comment type="caution">
    <text evidence="2">The sequence shown here is derived from an EMBL/GenBank/DDBJ whole genome shotgun (WGS) entry which is preliminary data.</text>
</comment>
<dbReference type="Proteomes" id="UP000577362">
    <property type="component" value="Unassembled WGS sequence"/>
</dbReference>
<dbReference type="EMBL" id="JACIEN010000003">
    <property type="protein sequence ID" value="MBB4017783.1"/>
    <property type="molecule type" value="Genomic_DNA"/>
</dbReference>
<dbReference type="PANTHER" id="PTHR36512">
    <property type="entry name" value="D-AMINOPEPTIDASE"/>
    <property type="match status" value="1"/>
</dbReference>
<protein>
    <submittedName>
        <fullName evidence="2">D-aminopeptidase</fullName>
        <ecNumber evidence="2">3.4.11.19</ecNumber>
    </submittedName>
</protein>
<gene>
    <name evidence="2" type="ORF">GGR16_002817</name>
</gene>
<comment type="similarity">
    <text evidence="1">Belongs to the peptidase S58 family.</text>
</comment>
<keyword evidence="3" id="KW-1185">Reference proteome</keyword>
<keyword evidence="2" id="KW-0031">Aminopeptidase</keyword>
<evidence type="ECO:0000313" key="2">
    <source>
        <dbReference type="EMBL" id="MBB4017783.1"/>
    </source>
</evidence>
<keyword evidence="2" id="KW-0378">Hydrolase</keyword>
<dbReference type="Gene3D" id="3.60.70.12">
    <property type="entry name" value="L-amino peptidase D-ALA esterase/amidase"/>
    <property type="match status" value="1"/>
</dbReference>
<name>A0A840BYZ5_9HYPH</name>
<dbReference type="AlphaFoldDB" id="A0A840BYZ5"/>
<dbReference type="CDD" id="cd02252">
    <property type="entry name" value="nylC_like"/>
    <property type="match status" value="1"/>
</dbReference>
<dbReference type="InterPro" id="IPR016117">
    <property type="entry name" value="ArgJ-like_dom_sf"/>
</dbReference>
<dbReference type="GO" id="GO:0004177">
    <property type="term" value="F:aminopeptidase activity"/>
    <property type="evidence" value="ECO:0007669"/>
    <property type="project" value="UniProtKB-KW"/>
</dbReference>